<proteinExistence type="predicted"/>
<dbReference type="EMBL" id="PDCJ01000003">
    <property type="protein sequence ID" value="PEG29483.1"/>
    <property type="molecule type" value="Genomic_DNA"/>
</dbReference>
<dbReference type="Pfam" id="PF08706">
    <property type="entry name" value="D5_N"/>
    <property type="match status" value="1"/>
</dbReference>
<dbReference type="GO" id="GO:0016787">
    <property type="term" value="F:hydrolase activity"/>
    <property type="evidence" value="ECO:0007669"/>
    <property type="project" value="UniProtKB-KW"/>
</dbReference>
<reference evidence="5 6" key="1">
    <citation type="submission" date="2017-10" db="EMBL/GenBank/DDBJ databases">
        <title>Effective Description of Clostridium neonatale sp. nov. linked to necrotizing enterocolitis in neonates and a clarification of species assignable to the genus Clostridium (Prazmowski 1880) emend. Lawson and Rainey 2016.</title>
        <authorList>
            <person name="Bernard K."/>
            <person name="Burdz T."/>
            <person name="Wiebe D."/>
            <person name="Balcewich B."/>
            <person name="Alfa M."/>
            <person name="Bernier A.-M."/>
        </authorList>
    </citation>
    <scope>NUCLEOTIDE SEQUENCE [LARGE SCALE GENOMIC DNA]</scope>
    <source>
        <strain evidence="5 6">LCDC99A005</strain>
    </source>
</reference>
<dbReference type="InterPro" id="IPR034154">
    <property type="entry name" value="TOPRIM_DnaG/twinkle"/>
</dbReference>
<feature type="domain" description="SF3 helicase" evidence="4">
    <location>
        <begin position="458"/>
        <end position="616"/>
    </location>
</feature>
<dbReference type="AlphaFoldDB" id="A0A2A7MDI2"/>
<dbReference type="CDD" id="cd01029">
    <property type="entry name" value="TOPRIM_primases"/>
    <property type="match status" value="1"/>
</dbReference>
<evidence type="ECO:0000256" key="1">
    <source>
        <dbReference type="ARBA" id="ARBA00022741"/>
    </source>
</evidence>
<dbReference type="Gene3D" id="3.40.1360.10">
    <property type="match status" value="1"/>
</dbReference>
<dbReference type="NCBIfam" id="TIGR01613">
    <property type="entry name" value="primase_Cterm"/>
    <property type="match status" value="1"/>
</dbReference>
<dbReference type="InterPro" id="IPR006171">
    <property type="entry name" value="TOPRIM_dom"/>
</dbReference>
<evidence type="ECO:0000256" key="3">
    <source>
        <dbReference type="ARBA" id="ARBA00022840"/>
    </source>
</evidence>
<gene>
    <name evidence="5" type="ORF">CQ394_16095</name>
</gene>
<dbReference type="InterPro" id="IPR027417">
    <property type="entry name" value="P-loop_NTPase"/>
</dbReference>
<dbReference type="Proteomes" id="UP000220840">
    <property type="component" value="Unassembled WGS sequence"/>
</dbReference>
<dbReference type="InterPro" id="IPR045455">
    <property type="entry name" value="NrS-1_pol-like_helicase"/>
</dbReference>
<dbReference type="Gene3D" id="3.40.50.300">
    <property type="entry name" value="P-loop containing nucleotide triphosphate hydrolases"/>
    <property type="match status" value="1"/>
</dbReference>
<keyword evidence="3" id="KW-0067">ATP-binding</keyword>
<organism evidence="5 6">
    <name type="scientific">Clostridium neonatale</name>
    <dbReference type="NCBI Taxonomy" id="137838"/>
    <lineage>
        <taxon>Bacteria</taxon>
        <taxon>Bacillati</taxon>
        <taxon>Bacillota</taxon>
        <taxon>Clostridia</taxon>
        <taxon>Eubacteriales</taxon>
        <taxon>Clostridiaceae</taxon>
        <taxon>Clostridium</taxon>
    </lineage>
</organism>
<dbReference type="PANTHER" id="PTHR35372:SF2">
    <property type="entry name" value="SF3 HELICASE DOMAIN-CONTAINING PROTEIN"/>
    <property type="match status" value="1"/>
</dbReference>
<evidence type="ECO:0000259" key="4">
    <source>
        <dbReference type="PROSITE" id="PS51206"/>
    </source>
</evidence>
<protein>
    <recommendedName>
        <fullName evidence="4">SF3 helicase domain-containing protein</fullName>
    </recommendedName>
</protein>
<dbReference type="SMART" id="SM00493">
    <property type="entry name" value="TOPRIM"/>
    <property type="match status" value="1"/>
</dbReference>
<evidence type="ECO:0000313" key="6">
    <source>
        <dbReference type="Proteomes" id="UP000220840"/>
    </source>
</evidence>
<dbReference type="RefSeq" id="WP_058293384.1">
    <property type="nucleotide sequence ID" value="NZ_CAMTCJ010000142.1"/>
</dbReference>
<dbReference type="InterPro" id="IPR014015">
    <property type="entry name" value="Helicase_SF3_DNA-vir"/>
</dbReference>
<sequence length="737" mass="84499">MRYEEIIGRFNVVRNNNDKCMCRCPAHNDRIASLSITYNRADKKTLMKCGAGCETNDVLECVGLSISDLFDETLEEKEKFNYKDGFKSYNDIIRYLKENPIGTDEISNIYKFKDENGKIVYLKIRTKEKKFLHVRLIENNLVWGLKGGEYYETFEGSNIFSSNIKNTKKILCKEQNKVLYNLDYVIKGIREDKTIYIVEGEKDADNLIKNDLIATTTSTGGGAGKDKWNDGYSQYFKGAKVVILPDNDKSGIEFAKQVEESILNYCYRVKTLIISDKEKGDISDWFEEGNHVAQLFEKLKEVSPKYAKWYNVSKNGKVTLNRNRLTHHLSLQWDYLVASNGVMNGIFHMYKDGAYIPIYRLEPYIKPYIYIDNQSPDAVRSIADGLRQIQSVEFDVLHGDESIINLKNGLYDLKNNILKPHSKEYVSSVQLKCNYNENPYNAGKWDKYIKDLTQGNEESILFLQEVAGAILSNIKGFRLKSIIGLQGKGDSGKTQFFNIIGKILGNDLVGTASLQKLSNSQFIGSSIYGKRIVFDGDLPSDPLSNVDVIKKLSGGDIISIEFKGVDSFNYRFPGIIVFACNDMPYLGNDKGEHFYNRFNILQCNNVISKSEQNPFLADEIFEEESEYVFKWALEGLRRVIANGYKFTETKVISNLRENIKNEQDSVRAFITNNFEITNNHDDKIILSALFNQYDVFCMEEGYNACKRKSFRSKLEVFYNLKITKPQNKETIHGIMIK</sequence>
<dbReference type="PANTHER" id="PTHR35372">
    <property type="entry name" value="ATP BINDING PROTEIN-RELATED"/>
    <property type="match status" value="1"/>
</dbReference>
<dbReference type="Pfam" id="PF19263">
    <property type="entry name" value="DUF5906"/>
    <property type="match status" value="1"/>
</dbReference>
<dbReference type="InterPro" id="IPR006500">
    <property type="entry name" value="Helicase_put_C_phage/plasmid"/>
</dbReference>
<accession>A0A2A7MDI2</accession>
<dbReference type="GO" id="GO:0005524">
    <property type="term" value="F:ATP binding"/>
    <property type="evidence" value="ECO:0007669"/>
    <property type="project" value="UniProtKB-KW"/>
</dbReference>
<keyword evidence="2" id="KW-0378">Hydrolase</keyword>
<dbReference type="SUPFAM" id="SSF56731">
    <property type="entry name" value="DNA primase core"/>
    <property type="match status" value="1"/>
</dbReference>
<evidence type="ECO:0000256" key="2">
    <source>
        <dbReference type="ARBA" id="ARBA00022801"/>
    </source>
</evidence>
<name>A0A2A7MDI2_9CLOT</name>
<keyword evidence="1" id="KW-0547">Nucleotide-binding</keyword>
<keyword evidence="6" id="KW-1185">Reference proteome</keyword>
<dbReference type="OrthoDB" id="9763644at2"/>
<dbReference type="SUPFAM" id="SSF52540">
    <property type="entry name" value="P-loop containing nucleoside triphosphate hydrolases"/>
    <property type="match status" value="1"/>
</dbReference>
<comment type="caution">
    <text evidence="5">The sequence shown here is derived from an EMBL/GenBank/DDBJ whole genome shotgun (WGS) entry which is preliminary data.</text>
</comment>
<evidence type="ECO:0000313" key="5">
    <source>
        <dbReference type="EMBL" id="PEG29483.1"/>
    </source>
</evidence>
<dbReference type="InterPro" id="IPR014818">
    <property type="entry name" value="Phage/plasmid_primase_P4_C"/>
</dbReference>
<dbReference type="PROSITE" id="PS51206">
    <property type="entry name" value="SF3_HELICASE_1"/>
    <property type="match status" value="1"/>
</dbReference>
<dbReference type="STRING" id="137838.GCA_001458595_00396"/>
<dbReference type="InterPro" id="IPR051620">
    <property type="entry name" value="ORF904-like_C"/>
</dbReference>